<dbReference type="Pfam" id="PF03721">
    <property type="entry name" value="UDPG_MGDP_dh_N"/>
    <property type="match status" value="1"/>
</dbReference>
<dbReference type="SUPFAM" id="SSF48179">
    <property type="entry name" value="6-phosphogluconate dehydrogenase C-terminal domain-like"/>
    <property type="match status" value="1"/>
</dbReference>
<comment type="pathway">
    <text evidence="1">Nucleotide-sugar biosynthesis; UDP-alpha-D-glucuronate biosynthesis; UDP-alpha-D-glucuronate from UDP-alpha-D-glucose: step 1/1.</text>
</comment>
<proteinExistence type="inferred from homology"/>
<evidence type="ECO:0000256" key="6">
    <source>
        <dbReference type="ARBA" id="ARBA00023027"/>
    </source>
</evidence>
<dbReference type="Proteomes" id="UP000238982">
    <property type="component" value="Unassembled WGS sequence"/>
</dbReference>
<dbReference type="RefSeq" id="WP_105796012.1">
    <property type="nucleotide sequence ID" value="NZ_CP046344.1"/>
</dbReference>
<dbReference type="SUPFAM" id="SSF52413">
    <property type="entry name" value="UDP-glucose/GDP-mannose dehydrogenase C-terminal domain"/>
    <property type="match status" value="1"/>
</dbReference>
<dbReference type="InterPro" id="IPR017476">
    <property type="entry name" value="UDP-Glc/GDP-Man"/>
</dbReference>
<evidence type="ECO:0000256" key="7">
    <source>
        <dbReference type="ARBA" id="ARBA00047473"/>
    </source>
</evidence>
<evidence type="ECO:0000256" key="3">
    <source>
        <dbReference type="ARBA" id="ARBA00012954"/>
    </source>
</evidence>
<dbReference type="SMART" id="SM00984">
    <property type="entry name" value="UDPG_MGDP_dh_C"/>
    <property type="match status" value="1"/>
</dbReference>
<dbReference type="Pfam" id="PF00984">
    <property type="entry name" value="UDPG_MGDP_dh"/>
    <property type="match status" value="1"/>
</dbReference>
<feature type="binding site" evidence="10">
    <location>
        <position position="327"/>
    </location>
    <ligand>
        <name>substrate</name>
    </ligand>
</feature>
<evidence type="ECO:0000256" key="9">
    <source>
        <dbReference type="PIRSR" id="PIRSR500134-1"/>
    </source>
</evidence>
<dbReference type="InterPro" id="IPR008927">
    <property type="entry name" value="6-PGluconate_DH-like_C_sf"/>
</dbReference>
<dbReference type="PROSITE" id="PS51257">
    <property type="entry name" value="PROKAR_LIPOPROTEIN"/>
    <property type="match status" value="1"/>
</dbReference>
<dbReference type="SUPFAM" id="SSF51735">
    <property type="entry name" value="NAD(P)-binding Rossmann-fold domains"/>
    <property type="match status" value="1"/>
</dbReference>
<evidence type="ECO:0000256" key="11">
    <source>
        <dbReference type="PIRSR" id="PIRSR500134-3"/>
    </source>
</evidence>
<evidence type="ECO:0000259" key="12">
    <source>
        <dbReference type="SMART" id="SM00984"/>
    </source>
</evidence>
<dbReference type="Gene3D" id="3.40.50.720">
    <property type="entry name" value="NAD(P)-binding Rossmann-like Domain"/>
    <property type="match status" value="2"/>
</dbReference>
<dbReference type="PANTHER" id="PTHR43750">
    <property type="entry name" value="UDP-GLUCOSE 6-DEHYDROGENASE TUAD"/>
    <property type="match status" value="1"/>
</dbReference>
<feature type="binding site" evidence="10">
    <location>
        <position position="210"/>
    </location>
    <ligand>
        <name>substrate</name>
    </ligand>
</feature>
<keyword evidence="5 8" id="KW-0560">Oxidoreductase</keyword>
<feature type="binding site" evidence="11">
    <location>
        <position position="269"/>
    </location>
    <ligand>
        <name>NAD(+)</name>
        <dbReference type="ChEBI" id="CHEBI:57540"/>
    </ligand>
</feature>
<feature type="binding site" evidence="10">
    <location>
        <begin position="255"/>
        <end position="259"/>
    </location>
    <ligand>
        <name>substrate</name>
    </ligand>
</feature>
<dbReference type="GO" id="GO:0000271">
    <property type="term" value="P:polysaccharide biosynthetic process"/>
    <property type="evidence" value="ECO:0007669"/>
    <property type="project" value="InterPro"/>
</dbReference>
<gene>
    <name evidence="13" type="ORF">C6Q15_29900</name>
</gene>
<name>A0A2S9M8S1_9BURK</name>
<protein>
    <recommendedName>
        <fullName evidence="4 8">UDP-glucose 6-dehydrogenase</fullName>
        <ecNumber evidence="3 8">1.1.1.22</ecNumber>
    </recommendedName>
</protein>
<feature type="binding site" evidence="10">
    <location>
        <position position="263"/>
    </location>
    <ligand>
        <name>substrate</name>
    </ligand>
</feature>
<feature type="binding site" evidence="11">
    <location>
        <position position="32"/>
    </location>
    <ligand>
        <name>NAD(+)</name>
        <dbReference type="ChEBI" id="CHEBI:57540"/>
    </ligand>
</feature>
<feature type="binding site" evidence="11">
    <location>
        <position position="334"/>
    </location>
    <ligand>
        <name>NAD(+)</name>
        <dbReference type="ChEBI" id="CHEBI:57540"/>
    </ligand>
</feature>
<dbReference type="AlphaFoldDB" id="A0A2S9M8S1"/>
<dbReference type="InterPro" id="IPR036220">
    <property type="entry name" value="UDP-Glc/GDP-Man_DH_C_sf"/>
</dbReference>
<feature type="active site" description="Nucleophile" evidence="9">
    <location>
        <position position="266"/>
    </location>
</feature>
<evidence type="ECO:0000256" key="1">
    <source>
        <dbReference type="ARBA" id="ARBA00004701"/>
    </source>
</evidence>
<feature type="binding site" evidence="11">
    <location>
        <position position="88"/>
    </location>
    <ligand>
        <name>NAD(+)</name>
        <dbReference type="ChEBI" id="CHEBI:57540"/>
    </ligand>
</feature>
<keyword evidence="6 8" id="KW-0520">NAD</keyword>
<sequence>MNVRIAIVGTGYVGLVSGACLAELGHDVVCIDNNRGKIDALNQGCMPIYEPGLDAFVARNVGRGTLRFSSDLAASVRDRDAVFIAVGTPTLPGTDRADLQYVEAAARDIASNLNGFTVVVTKSTVPVGTNRRVQGIVERHAPPGIDTAIASNPEFLREGSAIDDFMHPDRVVFGAEHPRAIEIMNAIYAPLAAAGHLVLATEIETAELVKYAANAFLAVKISYINEISDLCEAVGADVELVANGMGLDRRIGAAFLKAGPGWGGSCFPKDTRALKATASEHAVPLRIVSAAIESNAQRKAQILQRIENACGGSIKGKRIAVLGLTFKGQTDDVRESPSIDVIQLLVGAGAHIRAYDPARPHEASRLLPQVFMESSAVDAVRSADAVVVMTEWKAFETLDLADLADHMSDPVMLDMRNLFDERRAADCGFRRYERVGRSCTARTPADAARGRVPVADDTTAAPQPASKLMIDSN</sequence>
<dbReference type="Gene3D" id="1.20.5.100">
    <property type="entry name" value="Cytochrome c1, transmembrane anchor, C-terminal"/>
    <property type="match status" value="1"/>
</dbReference>
<dbReference type="GO" id="GO:0003979">
    <property type="term" value="F:UDP-glucose 6-dehydrogenase activity"/>
    <property type="evidence" value="ECO:0007669"/>
    <property type="project" value="UniProtKB-EC"/>
</dbReference>
<feature type="binding site" evidence="11">
    <location>
        <position position="158"/>
    </location>
    <ligand>
        <name>NAD(+)</name>
        <dbReference type="ChEBI" id="CHEBI:57540"/>
    </ligand>
</feature>
<dbReference type="NCBIfam" id="TIGR03026">
    <property type="entry name" value="NDP-sugDHase"/>
    <property type="match status" value="1"/>
</dbReference>
<feature type="binding site" evidence="10">
    <location>
        <begin position="155"/>
        <end position="158"/>
    </location>
    <ligand>
        <name>substrate</name>
    </ligand>
</feature>
<dbReference type="GO" id="GO:0006065">
    <property type="term" value="P:UDP-glucuronate biosynthetic process"/>
    <property type="evidence" value="ECO:0007669"/>
    <property type="project" value="UniProtKB-UniPathway"/>
</dbReference>
<evidence type="ECO:0000256" key="2">
    <source>
        <dbReference type="ARBA" id="ARBA00006601"/>
    </source>
</evidence>
<dbReference type="InterPro" id="IPR028357">
    <property type="entry name" value="UDPglc_DH_bac"/>
</dbReference>
<accession>A0A2S9M8S1</accession>
<dbReference type="InterPro" id="IPR014026">
    <property type="entry name" value="UDP-Glc/GDP-Man_DH_dimer"/>
</dbReference>
<dbReference type="EMBL" id="PVGH01000115">
    <property type="protein sequence ID" value="PRF53469.1"/>
    <property type="molecule type" value="Genomic_DNA"/>
</dbReference>
<dbReference type="InterPro" id="IPR036291">
    <property type="entry name" value="NAD(P)-bd_dom_sf"/>
</dbReference>
<dbReference type="Pfam" id="PF03720">
    <property type="entry name" value="UDPG_MGDP_dh_C"/>
    <property type="match status" value="1"/>
</dbReference>
<feature type="binding site" evidence="11">
    <location>
        <position position="124"/>
    </location>
    <ligand>
        <name>NAD(+)</name>
        <dbReference type="ChEBI" id="CHEBI:57540"/>
    </ligand>
</feature>
<dbReference type="UniPathway" id="UPA00038">
    <property type="reaction ID" value="UER00491"/>
</dbReference>
<feature type="domain" description="UDP-glucose/GDP-mannose dehydrogenase C-terminal" evidence="12">
    <location>
        <begin position="320"/>
        <end position="421"/>
    </location>
</feature>
<evidence type="ECO:0000256" key="4">
    <source>
        <dbReference type="ARBA" id="ARBA00015132"/>
    </source>
</evidence>
<reference evidence="13 14" key="1">
    <citation type="submission" date="2018-03" db="EMBL/GenBank/DDBJ databases">
        <authorList>
            <person name="Keele B.F."/>
        </authorList>
    </citation>
    <scope>NUCLEOTIDE SEQUENCE [LARGE SCALE GENOMIC DNA]</scope>
    <source>
        <strain evidence="13 14">AU19729</strain>
    </source>
</reference>
<comment type="similarity">
    <text evidence="2 8">Belongs to the UDP-glucose/GDP-mannose dehydrogenase family.</text>
</comment>
<dbReference type="PANTHER" id="PTHR43750:SF3">
    <property type="entry name" value="UDP-GLUCOSE 6-DEHYDROGENASE TUAD"/>
    <property type="match status" value="1"/>
</dbReference>
<organism evidence="13 14">
    <name type="scientific">Burkholderia multivorans</name>
    <dbReference type="NCBI Taxonomy" id="87883"/>
    <lineage>
        <taxon>Bacteria</taxon>
        <taxon>Pseudomonadati</taxon>
        <taxon>Pseudomonadota</taxon>
        <taxon>Betaproteobacteria</taxon>
        <taxon>Burkholderiales</taxon>
        <taxon>Burkholderiaceae</taxon>
        <taxon>Burkholderia</taxon>
        <taxon>Burkholderia cepacia complex</taxon>
    </lineage>
</organism>
<feature type="binding site" evidence="11">
    <location>
        <position position="37"/>
    </location>
    <ligand>
        <name>NAD(+)</name>
        <dbReference type="ChEBI" id="CHEBI:57540"/>
    </ligand>
</feature>
<dbReference type="EC" id="1.1.1.22" evidence="3 8"/>
<dbReference type="GO" id="GO:0051287">
    <property type="term" value="F:NAD binding"/>
    <property type="evidence" value="ECO:0007669"/>
    <property type="project" value="InterPro"/>
</dbReference>
<evidence type="ECO:0000256" key="10">
    <source>
        <dbReference type="PIRSR" id="PIRSR500134-2"/>
    </source>
</evidence>
<dbReference type="PIRSF" id="PIRSF500134">
    <property type="entry name" value="UDPglc_DH_bac"/>
    <property type="match status" value="1"/>
</dbReference>
<comment type="catalytic activity">
    <reaction evidence="7 8">
        <text>UDP-alpha-D-glucose + 2 NAD(+) + H2O = UDP-alpha-D-glucuronate + 2 NADH + 3 H(+)</text>
        <dbReference type="Rhea" id="RHEA:23596"/>
        <dbReference type="ChEBI" id="CHEBI:15377"/>
        <dbReference type="ChEBI" id="CHEBI:15378"/>
        <dbReference type="ChEBI" id="CHEBI:57540"/>
        <dbReference type="ChEBI" id="CHEBI:57945"/>
        <dbReference type="ChEBI" id="CHEBI:58052"/>
        <dbReference type="ChEBI" id="CHEBI:58885"/>
        <dbReference type="EC" id="1.1.1.22"/>
    </reaction>
</comment>
<dbReference type="PIRSF" id="PIRSF000124">
    <property type="entry name" value="UDPglc_GDPman_dh"/>
    <property type="match status" value="1"/>
</dbReference>
<evidence type="ECO:0000313" key="13">
    <source>
        <dbReference type="EMBL" id="PRF53469.1"/>
    </source>
</evidence>
<dbReference type="InterPro" id="IPR014027">
    <property type="entry name" value="UDP-Glc/GDP-Man_DH_C"/>
</dbReference>
<evidence type="ECO:0000256" key="5">
    <source>
        <dbReference type="ARBA" id="ARBA00023002"/>
    </source>
</evidence>
<comment type="caution">
    <text evidence="13">The sequence shown here is derived from an EMBL/GenBank/DDBJ whole genome shotgun (WGS) entry which is preliminary data.</text>
</comment>
<evidence type="ECO:0000313" key="14">
    <source>
        <dbReference type="Proteomes" id="UP000238982"/>
    </source>
</evidence>
<dbReference type="InterPro" id="IPR001732">
    <property type="entry name" value="UDP-Glc/GDP-Man_DH_N"/>
</dbReference>
<evidence type="ECO:0000256" key="8">
    <source>
        <dbReference type="PIRNR" id="PIRNR000124"/>
    </source>
</evidence>